<keyword evidence="1" id="KW-1133">Transmembrane helix</keyword>
<dbReference type="EMBL" id="JAAKFY010000024">
    <property type="protein sequence ID" value="KAF3836117.1"/>
    <property type="molecule type" value="Genomic_DNA"/>
</dbReference>
<keyword evidence="1" id="KW-0812">Transmembrane</keyword>
<dbReference type="AlphaFoldDB" id="A0A7J5XHN3"/>
<keyword evidence="3" id="KW-1185">Reference proteome</keyword>
<reference evidence="2 3" key="1">
    <citation type="submission" date="2020-03" db="EMBL/GenBank/DDBJ databases">
        <title>Dissostichus mawsoni Genome sequencing and assembly.</title>
        <authorList>
            <person name="Park H."/>
        </authorList>
    </citation>
    <scope>NUCLEOTIDE SEQUENCE [LARGE SCALE GENOMIC DNA]</scope>
    <source>
        <strain evidence="2">DM0001</strain>
        <tissue evidence="2">Muscle</tissue>
    </source>
</reference>
<evidence type="ECO:0000313" key="3">
    <source>
        <dbReference type="Proteomes" id="UP000518266"/>
    </source>
</evidence>
<dbReference type="OrthoDB" id="10503601at2759"/>
<evidence type="ECO:0000313" key="2">
    <source>
        <dbReference type="EMBL" id="KAF3836117.1"/>
    </source>
</evidence>
<proteinExistence type="predicted"/>
<evidence type="ECO:0000256" key="1">
    <source>
        <dbReference type="SAM" id="Phobius"/>
    </source>
</evidence>
<accession>A0A7J5XHN3</accession>
<keyword evidence="1" id="KW-0472">Membrane</keyword>
<protein>
    <submittedName>
        <fullName evidence="2">Uncharacterized protein</fullName>
    </submittedName>
</protein>
<feature type="transmembrane region" description="Helical" evidence="1">
    <location>
        <begin position="88"/>
        <end position="108"/>
    </location>
</feature>
<comment type="caution">
    <text evidence="2">The sequence shown here is derived from an EMBL/GenBank/DDBJ whole genome shotgun (WGS) entry which is preliminary data.</text>
</comment>
<name>A0A7J5XHN3_DISMA</name>
<gene>
    <name evidence="2" type="ORF">F7725_028675</name>
</gene>
<organism evidence="2 3">
    <name type="scientific">Dissostichus mawsoni</name>
    <name type="common">Antarctic cod</name>
    <dbReference type="NCBI Taxonomy" id="36200"/>
    <lineage>
        <taxon>Eukaryota</taxon>
        <taxon>Metazoa</taxon>
        <taxon>Chordata</taxon>
        <taxon>Craniata</taxon>
        <taxon>Vertebrata</taxon>
        <taxon>Euteleostomi</taxon>
        <taxon>Actinopterygii</taxon>
        <taxon>Neopterygii</taxon>
        <taxon>Teleostei</taxon>
        <taxon>Neoteleostei</taxon>
        <taxon>Acanthomorphata</taxon>
        <taxon>Eupercaria</taxon>
        <taxon>Perciformes</taxon>
        <taxon>Notothenioidei</taxon>
        <taxon>Nototheniidae</taxon>
        <taxon>Dissostichus</taxon>
    </lineage>
</organism>
<dbReference type="Proteomes" id="UP000518266">
    <property type="component" value="Unassembled WGS sequence"/>
</dbReference>
<sequence>MFASSSSSSSSSSDRKLSRAWVSITPFFTRGLPSWPTKQGARDFRGLSGITCTTYREHRASQVTQRKPEEQEINLFSVAHPMVVELSVLLYLTLHGLLGTVLYLILLVREFLFRERPDSEVNSHGLLLSSTWQLSLQTKKTITLQIKPENMNQLHHLCISDGYFNLYTRFDADGGDLLDDFRWTVQINQALVDPHLEAIPGFGSLTTGSFPGGDAQGLEGGRKQF</sequence>